<dbReference type="PRINTS" id="PR00111">
    <property type="entry name" value="ABHYDROLASE"/>
</dbReference>
<dbReference type="Gene3D" id="3.40.50.1820">
    <property type="entry name" value="alpha/beta hydrolase"/>
    <property type="match status" value="1"/>
</dbReference>
<dbReference type="PANTHER" id="PTHR43194">
    <property type="entry name" value="HYDROLASE ALPHA/BETA FOLD FAMILY"/>
    <property type="match status" value="1"/>
</dbReference>
<organism evidence="2 3">
    <name type="scientific">Mycobacterium numidiamassiliense</name>
    <dbReference type="NCBI Taxonomy" id="1841861"/>
    <lineage>
        <taxon>Bacteria</taxon>
        <taxon>Bacillati</taxon>
        <taxon>Actinomycetota</taxon>
        <taxon>Actinomycetes</taxon>
        <taxon>Mycobacteriales</taxon>
        <taxon>Mycobacteriaceae</taxon>
        <taxon>Mycobacterium</taxon>
    </lineage>
</organism>
<accession>A0A2U3P7V3</accession>
<reference evidence="2 3" key="1">
    <citation type="submission" date="2017-01" db="EMBL/GenBank/DDBJ databases">
        <authorList>
            <consortium name="Urmite Genomes"/>
        </authorList>
    </citation>
    <scope>NUCLEOTIDE SEQUENCE [LARGE SCALE GENOMIC DNA]</scope>
    <source>
        <strain evidence="2 3">AB215</strain>
    </source>
</reference>
<keyword evidence="2" id="KW-0378">Hydrolase</keyword>
<feature type="domain" description="AB hydrolase-1" evidence="1">
    <location>
        <begin position="37"/>
        <end position="274"/>
    </location>
</feature>
<evidence type="ECO:0000313" key="2">
    <source>
        <dbReference type="EMBL" id="SPM39827.1"/>
    </source>
</evidence>
<proteinExistence type="predicted"/>
<evidence type="ECO:0000313" key="3">
    <source>
        <dbReference type="Proteomes" id="UP000240424"/>
    </source>
</evidence>
<dbReference type="OrthoDB" id="812569at2"/>
<dbReference type="SUPFAM" id="SSF53474">
    <property type="entry name" value="alpha/beta-Hydrolases"/>
    <property type="match status" value="1"/>
</dbReference>
<dbReference type="AlphaFoldDB" id="A0A2U3P7V3"/>
<dbReference type="InterPro" id="IPR029058">
    <property type="entry name" value="AB_hydrolase_fold"/>
</dbReference>
<dbReference type="STRING" id="1841861.GCA_900157365_00337"/>
<dbReference type="InterPro" id="IPR000073">
    <property type="entry name" value="AB_hydrolase_1"/>
</dbReference>
<name>A0A2U3P7V3_9MYCO</name>
<protein>
    <submittedName>
        <fullName evidence="2">Lysophospholipase, alpha-beta hydrolase superfamily</fullName>
    </submittedName>
</protein>
<keyword evidence="3" id="KW-1185">Reference proteome</keyword>
<dbReference type="GO" id="GO:0016787">
    <property type="term" value="F:hydrolase activity"/>
    <property type="evidence" value="ECO:0007669"/>
    <property type="project" value="UniProtKB-KW"/>
</dbReference>
<dbReference type="InterPro" id="IPR050228">
    <property type="entry name" value="Carboxylesterase_BioH"/>
</dbReference>
<dbReference type="PANTHER" id="PTHR43194:SF2">
    <property type="entry name" value="PEROXISOMAL MEMBRANE PROTEIN LPX1"/>
    <property type="match status" value="1"/>
</dbReference>
<sequence>MPMHEFTVDRSLYPFESRWFHGRRGRMHYIDEGHGTPIIFFHGNPTWSFLYRNIITRLRGEFRCIAVDYLGFGLSEHPSDFGYTVEEHAAAVGELLDHLGLDGFITMGQDWGGPISMAIATERHASVRGVVLSNTWFWPSDGWRLKLFSIVMGSWPLQYLVLHRNLFVEFLPFAVSQKPNDAVMRHYRDVQPSPTSRRGIAEFPKQIRAARPLLERLARDVPSRLGSKPALFVWGMKDPAFGLAAVLSQLQDAFPDNVLIRLPRANHFIQEDAPDAIAEAIIQRFGGADVEGEADR</sequence>
<gene>
    <name evidence="2" type="ORF">MNAB215_2020</name>
</gene>
<dbReference type="EMBL" id="FUEZ01000004">
    <property type="protein sequence ID" value="SPM39827.1"/>
    <property type="molecule type" value="Genomic_DNA"/>
</dbReference>
<evidence type="ECO:0000259" key="1">
    <source>
        <dbReference type="Pfam" id="PF00561"/>
    </source>
</evidence>
<dbReference type="Pfam" id="PF00561">
    <property type="entry name" value="Abhydrolase_1"/>
    <property type="match status" value="1"/>
</dbReference>
<dbReference type="Proteomes" id="UP000240424">
    <property type="component" value="Unassembled WGS sequence"/>
</dbReference>